<dbReference type="Gene3D" id="1.10.10.10">
    <property type="entry name" value="Winged helix-like DNA-binding domain superfamily/Winged helix DNA-binding domain"/>
    <property type="match status" value="1"/>
</dbReference>
<keyword evidence="9" id="KW-1185">Reference proteome</keyword>
<dbReference type="PANTHER" id="PTHR30346">
    <property type="entry name" value="TRANSCRIPTIONAL DUAL REGULATOR HCAR-RELATED"/>
    <property type="match status" value="1"/>
</dbReference>
<protein>
    <submittedName>
        <fullName evidence="8">Hydrogen peroxide-inducible genes activator</fullName>
    </submittedName>
</protein>
<name>A0A444MD53_9RHOB</name>
<keyword evidence="5" id="KW-0804">Transcription</keyword>
<evidence type="ECO:0000256" key="5">
    <source>
        <dbReference type="ARBA" id="ARBA00023163"/>
    </source>
</evidence>
<keyword evidence="3" id="KW-0238">DNA-binding</keyword>
<gene>
    <name evidence="8" type="ORF">EP867_07770</name>
</gene>
<evidence type="ECO:0000259" key="7">
    <source>
        <dbReference type="PROSITE" id="PS50931"/>
    </source>
</evidence>
<sequence>MGRPPGPRPSPQGSGRSPAQLRCAERGPAKGCQQRKGLQSLQNISMPPSQIPIFTPGISQNDLQWKSIFPHVLIVILYKACEMPSLQQLKYLVALADSLSFSRAAAMTHVSQPTLSMQIKDLERRLNVVLFERSRSRVALTPLGQEVARKARGILAEVSDIHALARTQGKGPGGTLRVGVVHTVGAYLLPLVIPALSETFPDMRFYIREELPNVLLTHLDAARHDIVLSPMPIVRTDLQTIPLYEEPLMVVMPRDHPLAAREALERKDLKGETILTMERGHRLAEQVSDLCEEVGASLSYDYEGTSLDTIRQMVAMGMGISIMPALYVRSEVQREQLVIARPFRGIAPSRIIGLSYRAGNPRVATIQKVAEAMRGLLDRTITEVSVPGLPITGKSGRS</sequence>
<keyword evidence="4" id="KW-0010">Activator</keyword>
<evidence type="ECO:0000256" key="1">
    <source>
        <dbReference type="ARBA" id="ARBA00009437"/>
    </source>
</evidence>
<dbReference type="InterPro" id="IPR036390">
    <property type="entry name" value="WH_DNA-bd_sf"/>
</dbReference>
<dbReference type="Gene3D" id="3.40.190.10">
    <property type="entry name" value="Periplasmic binding protein-like II"/>
    <property type="match status" value="2"/>
</dbReference>
<evidence type="ECO:0000313" key="8">
    <source>
        <dbReference type="EMBL" id="RWY42267.1"/>
    </source>
</evidence>
<dbReference type="SUPFAM" id="SSF46785">
    <property type="entry name" value="Winged helix' DNA-binding domain"/>
    <property type="match status" value="1"/>
</dbReference>
<dbReference type="GO" id="GO:0032993">
    <property type="term" value="C:protein-DNA complex"/>
    <property type="evidence" value="ECO:0007669"/>
    <property type="project" value="TreeGrafter"/>
</dbReference>
<feature type="domain" description="HTH lysR-type" evidence="7">
    <location>
        <begin position="84"/>
        <end position="141"/>
    </location>
</feature>
<dbReference type="FunFam" id="1.10.10.10:FF:000001">
    <property type="entry name" value="LysR family transcriptional regulator"/>
    <property type="match status" value="1"/>
</dbReference>
<dbReference type="OrthoDB" id="9775392at2"/>
<keyword evidence="2" id="KW-0805">Transcription regulation</keyword>
<reference evidence="8 9" key="1">
    <citation type="journal article" date="2015" name="Int. J. Syst. Evol. Microbiol.">
        <title>Gemmobacter intermedius sp. nov., isolated from a white stork (Ciconia ciconia).</title>
        <authorList>
            <person name="Kampfer P."/>
            <person name="Jerzak L."/>
            <person name="Wilharm G."/>
            <person name="Golke J."/>
            <person name="Busse H.J."/>
            <person name="Glaeser S.P."/>
        </authorList>
    </citation>
    <scope>NUCLEOTIDE SEQUENCE [LARGE SCALE GENOMIC DNA]</scope>
    <source>
        <strain evidence="8 9">119/4</strain>
    </source>
</reference>
<dbReference type="InterPro" id="IPR005119">
    <property type="entry name" value="LysR_subst-bd"/>
</dbReference>
<dbReference type="PRINTS" id="PR00039">
    <property type="entry name" value="HTHLYSR"/>
</dbReference>
<evidence type="ECO:0000256" key="6">
    <source>
        <dbReference type="SAM" id="MobiDB-lite"/>
    </source>
</evidence>
<dbReference type="SUPFAM" id="SSF53850">
    <property type="entry name" value="Periplasmic binding protein-like II"/>
    <property type="match status" value="1"/>
</dbReference>
<evidence type="ECO:0000256" key="4">
    <source>
        <dbReference type="ARBA" id="ARBA00023159"/>
    </source>
</evidence>
<dbReference type="EMBL" id="SBLC01000008">
    <property type="protein sequence ID" value="RWY42267.1"/>
    <property type="molecule type" value="Genomic_DNA"/>
</dbReference>
<dbReference type="PANTHER" id="PTHR30346:SF26">
    <property type="entry name" value="HYDROGEN PEROXIDE-INDUCIBLE GENES ACTIVATOR"/>
    <property type="match status" value="1"/>
</dbReference>
<organism evidence="8 9">
    <name type="scientific">Falsigemmobacter intermedius</name>
    <dbReference type="NCBI Taxonomy" id="1553448"/>
    <lineage>
        <taxon>Bacteria</taxon>
        <taxon>Pseudomonadati</taxon>
        <taxon>Pseudomonadota</taxon>
        <taxon>Alphaproteobacteria</taxon>
        <taxon>Rhodobacterales</taxon>
        <taxon>Paracoccaceae</taxon>
        <taxon>Falsigemmobacter</taxon>
    </lineage>
</organism>
<comment type="caution">
    <text evidence="8">The sequence shown here is derived from an EMBL/GenBank/DDBJ whole genome shotgun (WGS) entry which is preliminary data.</text>
</comment>
<feature type="region of interest" description="Disordered" evidence="6">
    <location>
        <begin position="1"/>
        <end position="21"/>
    </location>
</feature>
<feature type="compositionally biased region" description="Pro residues" evidence="6">
    <location>
        <begin position="1"/>
        <end position="10"/>
    </location>
</feature>
<accession>A0A444MD53</accession>
<evidence type="ECO:0000256" key="2">
    <source>
        <dbReference type="ARBA" id="ARBA00023015"/>
    </source>
</evidence>
<comment type="similarity">
    <text evidence="1">Belongs to the LysR transcriptional regulatory family.</text>
</comment>
<dbReference type="InterPro" id="IPR000847">
    <property type="entry name" value="LysR_HTH_N"/>
</dbReference>
<evidence type="ECO:0000256" key="3">
    <source>
        <dbReference type="ARBA" id="ARBA00023125"/>
    </source>
</evidence>
<dbReference type="InterPro" id="IPR036388">
    <property type="entry name" value="WH-like_DNA-bd_sf"/>
</dbReference>
<dbReference type="GO" id="GO:0003677">
    <property type="term" value="F:DNA binding"/>
    <property type="evidence" value="ECO:0007669"/>
    <property type="project" value="UniProtKB-KW"/>
</dbReference>
<evidence type="ECO:0000313" key="9">
    <source>
        <dbReference type="Proteomes" id="UP000287168"/>
    </source>
</evidence>
<dbReference type="PROSITE" id="PS50931">
    <property type="entry name" value="HTH_LYSR"/>
    <property type="match status" value="1"/>
</dbReference>
<dbReference type="AlphaFoldDB" id="A0A444MD53"/>
<dbReference type="GO" id="GO:0003700">
    <property type="term" value="F:DNA-binding transcription factor activity"/>
    <property type="evidence" value="ECO:0007669"/>
    <property type="project" value="InterPro"/>
</dbReference>
<proteinExistence type="inferred from homology"/>
<dbReference type="CDD" id="cd08411">
    <property type="entry name" value="PBP2_OxyR"/>
    <property type="match status" value="1"/>
</dbReference>
<dbReference type="Proteomes" id="UP000287168">
    <property type="component" value="Unassembled WGS sequence"/>
</dbReference>
<dbReference type="Pfam" id="PF00126">
    <property type="entry name" value="HTH_1"/>
    <property type="match status" value="1"/>
</dbReference>
<dbReference type="Pfam" id="PF03466">
    <property type="entry name" value="LysR_substrate"/>
    <property type="match status" value="1"/>
</dbReference>